<sequence>MAFQDDDRAYVDQLVVEYYGDRLTALSPERLAALHALFGEVMWHEGIEALTPQRLNTLLDFTEEELSHAA</sequence>
<dbReference type="KEGG" id="abf:AMK58_11490"/>
<dbReference type="AlphaFoldDB" id="A0A0P0F032"/>
<dbReference type="EMBL" id="CP032339">
    <property type="protein sequence ID" value="QCO08578.1"/>
    <property type="molecule type" value="Genomic_DNA"/>
</dbReference>
<dbReference type="Proteomes" id="UP001277471">
    <property type="component" value="Unassembled WGS sequence"/>
</dbReference>
<protein>
    <submittedName>
        <fullName evidence="2">Uncharacterized protein</fullName>
    </submittedName>
</protein>
<reference evidence="2 3" key="1">
    <citation type="submission" date="2018-09" db="EMBL/GenBank/DDBJ databases">
        <title>Whole genome based analysis of evolution and adaptive divergence in Indian and Brazilian strains of Azospirillum brasilense.</title>
        <authorList>
            <person name="Singh C."/>
            <person name="Tripathi A.K."/>
        </authorList>
    </citation>
    <scope>NUCLEOTIDE SEQUENCE [LARGE SCALE GENOMIC DNA]</scope>
    <source>
        <strain evidence="2 3">MTCC4038</strain>
    </source>
</reference>
<organism evidence="2 3">
    <name type="scientific">Azospirillum brasilense</name>
    <dbReference type="NCBI Taxonomy" id="192"/>
    <lineage>
        <taxon>Bacteria</taxon>
        <taxon>Pseudomonadati</taxon>
        <taxon>Pseudomonadota</taxon>
        <taxon>Alphaproteobacteria</taxon>
        <taxon>Rhodospirillales</taxon>
        <taxon>Azospirillaceae</taxon>
        <taxon>Azospirillum</taxon>
    </lineage>
</organism>
<accession>A0A0P0F032</accession>
<dbReference type="EMBL" id="JAWXYC010000004">
    <property type="protein sequence ID" value="MDX5954775.1"/>
    <property type="molecule type" value="Genomic_DNA"/>
</dbReference>
<proteinExistence type="predicted"/>
<evidence type="ECO:0000313" key="3">
    <source>
        <dbReference type="Proteomes" id="UP000298774"/>
    </source>
</evidence>
<dbReference type="RefSeq" id="WP_035671574.1">
    <property type="nucleotide sequence ID" value="NZ_CP012914.1"/>
</dbReference>
<evidence type="ECO:0000313" key="4">
    <source>
        <dbReference type="Proteomes" id="UP001277471"/>
    </source>
</evidence>
<gene>
    <name evidence="2" type="ORF">D3868_05685</name>
    <name evidence="1" type="ORF">SIM66_26765</name>
</gene>
<dbReference type="GeneID" id="56452354"/>
<evidence type="ECO:0000313" key="1">
    <source>
        <dbReference type="EMBL" id="MDX5954775.1"/>
    </source>
</evidence>
<keyword evidence="4" id="KW-1185">Reference proteome</keyword>
<evidence type="ECO:0000313" key="2">
    <source>
        <dbReference type="EMBL" id="QCO08578.1"/>
    </source>
</evidence>
<reference evidence="1 4" key="2">
    <citation type="submission" date="2023-11" db="EMBL/GenBank/DDBJ databases">
        <title>MicrobeMod: A computational toolkit for identifying prokaryotic methylation and restriction-modification with nanopore sequencing.</title>
        <authorList>
            <person name="Crits-Christoph A."/>
            <person name="Kang S.C."/>
            <person name="Lee H."/>
            <person name="Ostrov N."/>
        </authorList>
    </citation>
    <scope>NUCLEOTIDE SEQUENCE [LARGE SCALE GENOMIC DNA]</scope>
    <source>
        <strain evidence="1 4">ATCC 29145</strain>
    </source>
</reference>
<dbReference type="Proteomes" id="UP000298774">
    <property type="component" value="Chromosome"/>
</dbReference>
<name>A0A0P0F032_AZOBR</name>